<gene>
    <name evidence="1" type="ORF">GBAR_LOCUS27291</name>
</gene>
<dbReference type="SUPFAM" id="SSF54862">
    <property type="entry name" value="4Fe-4S ferredoxins"/>
    <property type="match status" value="1"/>
</dbReference>
<proteinExistence type="predicted"/>
<dbReference type="PROSITE" id="PS00198">
    <property type="entry name" value="4FE4S_FER_1"/>
    <property type="match status" value="1"/>
</dbReference>
<dbReference type="Gene3D" id="3.30.70.3270">
    <property type="match status" value="1"/>
</dbReference>
<evidence type="ECO:0000313" key="2">
    <source>
        <dbReference type="Proteomes" id="UP001174909"/>
    </source>
</evidence>
<comment type="caution">
    <text evidence="1">The sequence shown here is derived from an EMBL/GenBank/DDBJ whole genome shotgun (WGS) entry which is preliminary data.</text>
</comment>
<keyword evidence="2" id="KW-1185">Reference proteome</keyword>
<dbReference type="InterPro" id="IPR017900">
    <property type="entry name" value="4Fe4S_Fe_S_CS"/>
</dbReference>
<organism evidence="1 2">
    <name type="scientific">Geodia barretti</name>
    <name type="common">Barrett's horny sponge</name>
    <dbReference type="NCBI Taxonomy" id="519541"/>
    <lineage>
        <taxon>Eukaryota</taxon>
        <taxon>Metazoa</taxon>
        <taxon>Porifera</taxon>
        <taxon>Demospongiae</taxon>
        <taxon>Heteroscleromorpha</taxon>
        <taxon>Tetractinellida</taxon>
        <taxon>Astrophorina</taxon>
        <taxon>Geodiidae</taxon>
        <taxon>Geodia</taxon>
    </lineage>
</organism>
<accession>A0AA35TK28</accession>
<dbReference type="PANTHER" id="PTHR42827:SF1">
    <property type="entry name" value="IRON-SULFUR CLUSTER-BINDING PROTEIN"/>
    <property type="match status" value="1"/>
</dbReference>
<sequence length="425" mass="47815">MLKIGHEVVRPGRHWGDSNVTIPVPEELETTPGIPLTAREVDWYAREYPLETMNITERASRDWANTLRDLHAEMREIRKEHDKLNSNLIMAARSTAEMDPTAEPNGEDISQLVKDKARQLGYLEVGITSFDPRYDYKSKRGFTIMPHAICLAYEQDFEPTQTIPSVDAEIVHSSTYRTQAAAGLELGNFIRSMGYKAHVIHSSDATGPVIPMFVAAGLGQLGACGYLLSPHTGNRMRLMMVTTDANVTYDAPVDYGIHAFCQVCQVCVNRCPGRALMRDKIWWRGIEKNKLYFKRCRPVMARYLGCGVCMKVCPIQKYGLKNTMEHYAATGQVLGKGTHDLEGYNLEGKGYFGPGELPVFDRGFFDMPHGNSDEWAFDSMKEAARDNEGEIPDDMLDDLKLQIQRAIALQSGDVLQMMAEDQDYI</sequence>
<dbReference type="Proteomes" id="UP001174909">
    <property type="component" value="Unassembled WGS sequence"/>
</dbReference>
<protein>
    <submittedName>
        <fullName evidence="1">3-chloro-4-hydroxyphenylacetate reductive dehalogenase</fullName>
    </submittedName>
</protein>
<reference evidence="1" key="1">
    <citation type="submission" date="2023-03" db="EMBL/GenBank/DDBJ databases">
        <authorList>
            <person name="Steffen K."/>
            <person name="Cardenas P."/>
        </authorList>
    </citation>
    <scope>NUCLEOTIDE SEQUENCE</scope>
</reference>
<name>A0AA35TK28_GEOBA</name>
<dbReference type="EMBL" id="CASHTH010003804">
    <property type="protein sequence ID" value="CAI8049573.1"/>
    <property type="molecule type" value="Genomic_DNA"/>
</dbReference>
<evidence type="ECO:0000313" key="1">
    <source>
        <dbReference type="EMBL" id="CAI8049573.1"/>
    </source>
</evidence>
<dbReference type="AlphaFoldDB" id="A0AA35TK28"/>
<dbReference type="PANTHER" id="PTHR42827">
    <property type="entry name" value="IRON-SULFUR CLUSTER-BINDING PROTEIN-RELATED"/>
    <property type="match status" value="1"/>
</dbReference>